<reference evidence="2 3" key="1">
    <citation type="submission" date="2013-12" db="EMBL/GenBank/DDBJ databases">
        <title>Draft genome of the parsitic nematode Ancylostoma duodenale.</title>
        <authorList>
            <person name="Mitreva M."/>
        </authorList>
    </citation>
    <scope>NUCLEOTIDE SEQUENCE [LARGE SCALE GENOMIC DNA]</scope>
    <source>
        <strain evidence="2 3">Zhejiang</strain>
    </source>
</reference>
<accession>A0A0C2H8F2</accession>
<sequence length="113" mass="13330">MNTDSFEQLTTRIGRLLLRRCGSIPALTIFVAYAPSSSYDDEEIQAFYMDSEKFYRKDHTFHKFVGRLLGRCRCRKHRRRMRSACSTSLRQRKESRALKNHPPRNDCLTRPSS</sequence>
<dbReference type="OrthoDB" id="410104at2759"/>
<dbReference type="EMBL" id="KN727390">
    <property type="protein sequence ID" value="KIH65796.1"/>
    <property type="molecule type" value="Genomic_DNA"/>
</dbReference>
<dbReference type="AlphaFoldDB" id="A0A0C2H8F2"/>
<protein>
    <submittedName>
        <fullName evidence="2">Uncharacterized protein</fullName>
    </submittedName>
</protein>
<feature type="region of interest" description="Disordered" evidence="1">
    <location>
        <begin position="83"/>
        <end position="113"/>
    </location>
</feature>
<organism evidence="2 3">
    <name type="scientific">Ancylostoma duodenale</name>
    <dbReference type="NCBI Taxonomy" id="51022"/>
    <lineage>
        <taxon>Eukaryota</taxon>
        <taxon>Metazoa</taxon>
        <taxon>Ecdysozoa</taxon>
        <taxon>Nematoda</taxon>
        <taxon>Chromadorea</taxon>
        <taxon>Rhabditida</taxon>
        <taxon>Rhabditina</taxon>
        <taxon>Rhabditomorpha</taxon>
        <taxon>Strongyloidea</taxon>
        <taxon>Ancylostomatidae</taxon>
        <taxon>Ancylostomatinae</taxon>
        <taxon>Ancylostoma</taxon>
    </lineage>
</organism>
<keyword evidence="3" id="KW-1185">Reference proteome</keyword>
<gene>
    <name evidence="2" type="ORF">ANCDUO_03878</name>
</gene>
<evidence type="ECO:0000313" key="3">
    <source>
        <dbReference type="Proteomes" id="UP000054047"/>
    </source>
</evidence>
<proteinExistence type="predicted"/>
<evidence type="ECO:0000313" key="2">
    <source>
        <dbReference type="EMBL" id="KIH65796.1"/>
    </source>
</evidence>
<evidence type="ECO:0000256" key="1">
    <source>
        <dbReference type="SAM" id="MobiDB-lite"/>
    </source>
</evidence>
<name>A0A0C2H8F2_9BILA</name>
<dbReference type="Proteomes" id="UP000054047">
    <property type="component" value="Unassembled WGS sequence"/>
</dbReference>